<dbReference type="EMBL" id="UAQE01000001">
    <property type="protein sequence ID" value="SPU00117.1"/>
    <property type="molecule type" value="Genomic_DNA"/>
</dbReference>
<dbReference type="RefSeq" id="WP_112117606.1">
    <property type="nucleotide sequence ID" value="NZ_CP134502.1"/>
</dbReference>
<evidence type="ECO:0000313" key="2">
    <source>
        <dbReference type="EMBL" id="SPU00117.1"/>
    </source>
</evidence>
<dbReference type="GO" id="GO:0030246">
    <property type="term" value="F:carbohydrate binding"/>
    <property type="evidence" value="ECO:0007669"/>
    <property type="project" value="TreeGrafter"/>
</dbReference>
<dbReference type="PANTHER" id="PTHR33376:SF2">
    <property type="entry name" value="DICARBOXYLATE-BINDING PERIPLASMIC PROTEIN"/>
    <property type="match status" value="1"/>
</dbReference>
<organism evidence="2 3">
    <name type="scientific">Lysinibacillus capsici</name>
    <dbReference type="NCBI Taxonomy" id="2115968"/>
    <lineage>
        <taxon>Bacteria</taxon>
        <taxon>Bacillati</taxon>
        <taxon>Bacillota</taxon>
        <taxon>Bacilli</taxon>
        <taxon>Bacillales</taxon>
        <taxon>Bacillaceae</taxon>
        <taxon>Lysinibacillus</taxon>
    </lineage>
</organism>
<dbReference type="InterPro" id="IPR038404">
    <property type="entry name" value="TRAP_DctP_sf"/>
</dbReference>
<accession>A0A2X0YXP5</accession>
<reference evidence="2 3" key="1">
    <citation type="submission" date="2018-06" db="EMBL/GenBank/DDBJ databases">
        <authorList>
            <consortium name="Pathogen Informatics"/>
            <person name="Doyle S."/>
        </authorList>
    </citation>
    <scope>NUCLEOTIDE SEQUENCE [LARGE SCALE GENOMIC DNA]</scope>
    <source>
        <strain evidence="2 3">NCTC7582</strain>
    </source>
</reference>
<name>A0A2X0YXP5_9BACI</name>
<dbReference type="NCBIfam" id="NF037995">
    <property type="entry name" value="TRAP_S1"/>
    <property type="match status" value="1"/>
</dbReference>
<keyword evidence="1" id="KW-0732">Signal</keyword>
<evidence type="ECO:0000256" key="1">
    <source>
        <dbReference type="ARBA" id="ARBA00022729"/>
    </source>
</evidence>
<proteinExistence type="predicted"/>
<dbReference type="Pfam" id="PF03480">
    <property type="entry name" value="DctP"/>
    <property type="match status" value="1"/>
</dbReference>
<dbReference type="GO" id="GO:0055085">
    <property type="term" value="P:transmembrane transport"/>
    <property type="evidence" value="ECO:0007669"/>
    <property type="project" value="InterPro"/>
</dbReference>
<dbReference type="AlphaFoldDB" id="A0A2X0YXP5"/>
<dbReference type="PROSITE" id="PS51257">
    <property type="entry name" value="PROKAR_LIPOPROTEIN"/>
    <property type="match status" value="1"/>
</dbReference>
<dbReference type="Proteomes" id="UP000251431">
    <property type="component" value="Unassembled WGS sequence"/>
</dbReference>
<dbReference type="Gene3D" id="3.40.190.170">
    <property type="entry name" value="Bacterial extracellular solute-binding protein, family 7"/>
    <property type="match status" value="1"/>
</dbReference>
<evidence type="ECO:0000313" key="3">
    <source>
        <dbReference type="Proteomes" id="UP000251431"/>
    </source>
</evidence>
<sequence>MGGIKKFHIFVSALLVVCVLLVACSNEKAIENSKGPIIIRVATVQPDNHSITIALNKMKKYIESKSNNKYEVRIFGNGVMGGNSETLELLQFDTLDLVATSGSNLELYSDAYKIFGIPYLFKDERSFRKVMQNEDFVNKIYNSTLNANIKGVQWFANGVNNFYSPKKIENAEDLKGLKVRVQASEANVNMVRGFDAAAVVLAYGEVYTALQNKVIDVGTNPETALVQMKHGEVAKYYSKTEHQIFTDILIANTKFLDRIKEDEDLFKNAYKLVNEVQVKEWDKQIQNLRAEAIEMGVEFIDVDKTSFIEAQKPVRDKLLASSEELQNLFKLVQKIQGE</sequence>
<gene>
    <name evidence="2" type="primary">dctB</name>
    <name evidence="2" type="ORF">NCTC7582_02999</name>
</gene>
<dbReference type="InterPro" id="IPR018389">
    <property type="entry name" value="DctP_fam"/>
</dbReference>
<dbReference type="PANTHER" id="PTHR33376">
    <property type="match status" value="1"/>
</dbReference>
<protein>
    <submittedName>
        <fullName evidence="2">C4-dicarboxylate binding protein</fullName>
    </submittedName>
</protein>